<feature type="compositionally biased region" description="Basic and acidic residues" evidence="1">
    <location>
        <begin position="287"/>
        <end position="302"/>
    </location>
</feature>
<dbReference type="PIRSF" id="PIRSF028200">
    <property type="entry name" value="UCP028200"/>
    <property type="match status" value="1"/>
</dbReference>
<evidence type="ECO:0000313" key="2">
    <source>
        <dbReference type="EMBL" id="MCM2679864.1"/>
    </source>
</evidence>
<keyword evidence="2" id="KW-0449">Lipoprotein</keyword>
<feature type="region of interest" description="Disordered" evidence="1">
    <location>
        <begin position="283"/>
        <end position="308"/>
    </location>
</feature>
<dbReference type="AlphaFoldDB" id="A0AA41W6W0"/>
<name>A0AA41W6W0_9GAMM</name>
<evidence type="ECO:0000256" key="1">
    <source>
        <dbReference type="SAM" id="MobiDB-lite"/>
    </source>
</evidence>
<dbReference type="PROSITE" id="PS51257">
    <property type="entry name" value="PROKAR_LIPOPROTEIN"/>
    <property type="match status" value="1"/>
</dbReference>
<comment type="caution">
    <text evidence="2">The sequence shown here is derived from an EMBL/GenBank/DDBJ whole genome shotgun (WGS) entry which is preliminary data.</text>
</comment>
<gene>
    <name evidence="2" type="ORF">NAF29_09325</name>
</gene>
<dbReference type="Proteomes" id="UP001165393">
    <property type="component" value="Unassembled WGS sequence"/>
</dbReference>
<dbReference type="Pfam" id="PF19795">
    <property type="entry name" value="DUF6279"/>
    <property type="match status" value="1"/>
</dbReference>
<reference evidence="2 3" key="1">
    <citation type="journal article" date="2013" name="Antonie Van Leeuwenhoek">
        <title>Echinimonas agarilytica gen. nov., sp. nov., a new gammaproteobacterium isolated from the sea urchin Strongylocentrotus intermedius.</title>
        <authorList>
            <person name="Nedashkovskaya O.I."/>
            <person name="Stenkova A.M."/>
            <person name="Zhukova N.V."/>
            <person name="Van Trappen S."/>
            <person name="Lee J.S."/>
            <person name="Kim S.B."/>
        </authorList>
    </citation>
    <scope>NUCLEOTIDE SEQUENCE [LARGE SCALE GENOMIC DNA]</scope>
    <source>
        <strain evidence="2 3">KMM 6351</strain>
    </source>
</reference>
<dbReference type="EMBL" id="JAMQGP010000003">
    <property type="protein sequence ID" value="MCM2679864.1"/>
    <property type="molecule type" value="Genomic_DNA"/>
</dbReference>
<protein>
    <submittedName>
        <fullName evidence="2">DUF6279 family lipoprotein</fullName>
    </submittedName>
</protein>
<organism evidence="2 3">
    <name type="scientific">Echinimonas agarilytica</name>
    <dbReference type="NCBI Taxonomy" id="1215918"/>
    <lineage>
        <taxon>Bacteria</taxon>
        <taxon>Pseudomonadati</taxon>
        <taxon>Pseudomonadota</taxon>
        <taxon>Gammaproteobacteria</taxon>
        <taxon>Alteromonadales</taxon>
        <taxon>Echinimonadaceae</taxon>
        <taxon>Echinimonas</taxon>
    </lineage>
</organism>
<dbReference type="InterPro" id="IPR016875">
    <property type="entry name" value="UCP028200"/>
</dbReference>
<accession>A0AA41W6W0</accession>
<sequence length="308" mass="36246">MYKPLTIVFAILLLSGCSFKTTYGWLDWIVPWYVDDYVSLNASQEAVLDHELALVLDWHQREELKRYAAEIEVFRGQIATQSWTPRQWLEQRSRIQSHQQRLLAVVAPGLKKIITSLSEQQINELLVNVDESFNDYLDEAEERSDEEWAEHWQERTEDTVEKWLGRLTSQQKQLIENWSAVRPYDYEIVRQQGLHWRSLLKQLLKPRPEHQSELTFQQIFMNDPVTHTDTFATYLKQVRLAYAQLYADLHPSLTKKQRQHLDRELADWQQDFIDVANEYEPDTITNDSKELTHGPSDARPEQHAAAGG</sequence>
<proteinExistence type="predicted"/>
<evidence type="ECO:0000313" key="3">
    <source>
        <dbReference type="Proteomes" id="UP001165393"/>
    </source>
</evidence>
<keyword evidence="3" id="KW-1185">Reference proteome</keyword>
<dbReference type="RefSeq" id="WP_251261278.1">
    <property type="nucleotide sequence ID" value="NZ_JAMQGP010000003.1"/>
</dbReference>